<dbReference type="InterPro" id="IPR038610">
    <property type="entry name" value="FliK-like_C_sf"/>
</dbReference>
<dbReference type="Gene3D" id="3.30.750.140">
    <property type="match status" value="1"/>
</dbReference>
<dbReference type="CDD" id="cd17470">
    <property type="entry name" value="T3SS_Flik_C"/>
    <property type="match status" value="1"/>
</dbReference>
<organism evidence="3 4">
    <name type="scientific">Kyrpidia spormannii</name>
    <dbReference type="NCBI Taxonomy" id="2055160"/>
    <lineage>
        <taxon>Bacteria</taxon>
        <taxon>Bacillati</taxon>
        <taxon>Bacillota</taxon>
        <taxon>Bacilli</taxon>
        <taxon>Bacillales</taxon>
        <taxon>Alicyclobacillaceae</taxon>
        <taxon>Kyrpidia</taxon>
    </lineage>
</organism>
<dbReference type="InterPro" id="IPR021136">
    <property type="entry name" value="Flagellar_hook_control-like_C"/>
</dbReference>
<evidence type="ECO:0000313" key="4">
    <source>
        <dbReference type="Proteomes" id="UP000231932"/>
    </source>
</evidence>
<reference evidence="4" key="1">
    <citation type="submission" date="2017-11" db="EMBL/GenBank/DDBJ databases">
        <title>Complete Genome Sequence of Kyrpidia sp. Strain EA-1, a thermophilic, hydrogen-oxidizing Bacterium, isolated from the Azores.</title>
        <authorList>
            <person name="Reiner J.E."/>
            <person name="Lapp C.J."/>
            <person name="Bunk B."/>
            <person name="Gescher J."/>
        </authorList>
    </citation>
    <scope>NUCLEOTIDE SEQUENCE [LARGE SCALE GENOMIC DNA]</scope>
    <source>
        <strain evidence="4">EA-1</strain>
    </source>
</reference>
<protein>
    <recommendedName>
        <fullName evidence="2">Flagellar hook-length control protein-like C-terminal domain-containing protein</fullName>
    </recommendedName>
</protein>
<dbReference type="RefSeq" id="WP_100667820.1">
    <property type="nucleotide sequence ID" value="NZ_CP024955.1"/>
</dbReference>
<evidence type="ECO:0000256" key="1">
    <source>
        <dbReference type="SAM" id="MobiDB-lite"/>
    </source>
</evidence>
<accession>A0A2K8N9B6</accession>
<dbReference type="OrthoDB" id="1792985at2"/>
<evidence type="ECO:0000313" key="3">
    <source>
        <dbReference type="EMBL" id="ATY85022.1"/>
    </source>
</evidence>
<dbReference type="Proteomes" id="UP000231932">
    <property type="component" value="Chromosome"/>
</dbReference>
<dbReference type="EMBL" id="CP024955">
    <property type="protein sequence ID" value="ATY85022.1"/>
    <property type="molecule type" value="Genomic_DNA"/>
</dbReference>
<evidence type="ECO:0000259" key="2">
    <source>
        <dbReference type="Pfam" id="PF02120"/>
    </source>
</evidence>
<keyword evidence="4" id="KW-1185">Reference proteome</keyword>
<feature type="domain" description="Flagellar hook-length control protein-like C-terminal" evidence="2">
    <location>
        <begin position="354"/>
        <end position="421"/>
    </location>
</feature>
<gene>
    <name evidence="3" type="ORF">CVV65_08885</name>
</gene>
<dbReference type="KEGG" id="kyr:CVV65_08885"/>
<feature type="region of interest" description="Disordered" evidence="1">
    <location>
        <begin position="437"/>
        <end position="482"/>
    </location>
</feature>
<name>A0A2K8N9B6_9BACL</name>
<dbReference type="AlphaFoldDB" id="A0A2K8N9B6"/>
<sequence length="496" mass="49423">MSEATISGATIRSPREEGQPTSGKSSAAIGAGVPHDPAESQVKGARRFTRVLESHLPGKGQLGRGGKTTGKKKRLPGEAVQESGNSPLYPGGASVVFPGSHASASGVRAGEGKRGGEILGSASMPGKGSQSAPSPFQLAVLSEKGKAENRPSIADAPDGSGAPGEGGITRKNAVQDRLSSAPLQGTGGQNSGVGALPQGGKVLTASPGTIDQSGKAGATHKAIGLGGPAQLQGAEDIGNAVVGVEAWRRGIPQDPPTVQALAAREGRTDLLSDSSFQAKAAKAASDAPSHRAVSIDSGAGRLAGDDSLVAGLSGGPFPGQGMQEPPTVLTNVPSEGLADAVGANLANRAWRPGESATLRVTVVPADLGPVQVIAHMDVEGRLHVQIHAASPETQAMIQQQSMQLIHHLQQNHIPVQRLDVGGTPIMSGGTGSGAAFTGGTGTGQGQPHSGFQPPVAGRGTEGAGVRNEGVEGPGDYPSAAGTAVRLSGTSGFEAMV</sequence>
<feature type="compositionally biased region" description="Polar residues" evidence="1">
    <location>
        <begin position="1"/>
        <end position="10"/>
    </location>
</feature>
<dbReference type="Pfam" id="PF02120">
    <property type="entry name" value="Flg_hook"/>
    <property type="match status" value="1"/>
</dbReference>
<proteinExistence type="predicted"/>
<feature type="region of interest" description="Disordered" evidence="1">
    <location>
        <begin position="1"/>
        <end position="218"/>
    </location>
</feature>